<evidence type="ECO:0000313" key="1">
    <source>
        <dbReference type="EMBL" id="GBP34979.1"/>
    </source>
</evidence>
<proteinExistence type="predicted"/>
<accession>A0A4C1V8F4</accession>
<keyword evidence="2" id="KW-1185">Reference proteome</keyword>
<sequence length="94" mass="9909">MITNDRFTDPEAGVWGGGRPRPVVSKSCMKQYSSMVCFRLCALNPINKEAPAAISTPAPQTVSYAAGVVCGARAAICDAPAPQPCQRPALVCRN</sequence>
<dbReference type="EMBL" id="BGZK01000297">
    <property type="protein sequence ID" value="GBP34979.1"/>
    <property type="molecule type" value="Genomic_DNA"/>
</dbReference>
<organism evidence="1 2">
    <name type="scientific">Eumeta variegata</name>
    <name type="common">Bagworm moth</name>
    <name type="synonym">Eumeta japonica</name>
    <dbReference type="NCBI Taxonomy" id="151549"/>
    <lineage>
        <taxon>Eukaryota</taxon>
        <taxon>Metazoa</taxon>
        <taxon>Ecdysozoa</taxon>
        <taxon>Arthropoda</taxon>
        <taxon>Hexapoda</taxon>
        <taxon>Insecta</taxon>
        <taxon>Pterygota</taxon>
        <taxon>Neoptera</taxon>
        <taxon>Endopterygota</taxon>
        <taxon>Lepidoptera</taxon>
        <taxon>Glossata</taxon>
        <taxon>Ditrysia</taxon>
        <taxon>Tineoidea</taxon>
        <taxon>Psychidae</taxon>
        <taxon>Oiketicinae</taxon>
        <taxon>Eumeta</taxon>
    </lineage>
</organism>
<reference evidence="1 2" key="1">
    <citation type="journal article" date="2019" name="Commun. Biol.">
        <title>The bagworm genome reveals a unique fibroin gene that provides high tensile strength.</title>
        <authorList>
            <person name="Kono N."/>
            <person name="Nakamura H."/>
            <person name="Ohtoshi R."/>
            <person name="Tomita M."/>
            <person name="Numata K."/>
            <person name="Arakawa K."/>
        </authorList>
    </citation>
    <scope>NUCLEOTIDE SEQUENCE [LARGE SCALE GENOMIC DNA]</scope>
</reference>
<dbReference type="AlphaFoldDB" id="A0A4C1V8F4"/>
<evidence type="ECO:0000313" key="2">
    <source>
        <dbReference type="Proteomes" id="UP000299102"/>
    </source>
</evidence>
<name>A0A4C1V8F4_EUMVA</name>
<dbReference type="Proteomes" id="UP000299102">
    <property type="component" value="Unassembled WGS sequence"/>
</dbReference>
<comment type="caution">
    <text evidence="1">The sequence shown here is derived from an EMBL/GenBank/DDBJ whole genome shotgun (WGS) entry which is preliminary data.</text>
</comment>
<protein>
    <submittedName>
        <fullName evidence="1">Uncharacterized protein</fullName>
    </submittedName>
</protein>
<gene>
    <name evidence="1" type="ORF">EVAR_28444_1</name>
</gene>